<evidence type="ECO:0000313" key="2">
    <source>
        <dbReference type="Proteomes" id="UP001165121"/>
    </source>
</evidence>
<reference evidence="1" key="1">
    <citation type="submission" date="2023-04" db="EMBL/GenBank/DDBJ databases">
        <title>Phytophthora fragariaefolia NBRC 109709.</title>
        <authorList>
            <person name="Ichikawa N."/>
            <person name="Sato H."/>
            <person name="Tonouchi N."/>
        </authorList>
    </citation>
    <scope>NUCLEOTIDE SEQUENCE</scope>
    <source>
        <strain evidence="1">NBRC 109709</strain>
    </source>
</reference>
<gene>
    <name evidence="1" type="ORF">Pfra01_003011800</name>
</gene>
<keyword evidence="2" id="KW-1185">Reference proteome</keyword>
<protein>
    <submittedName>
        <fullName evidence="1">Unnamed protein product</fullName>
    </submittedName>
</protein>
<sequence length="93" mass="10137">MNVDKASTSENDVLVESYSDADYAAEEVGQRRGSHDCWNRGGVDLQIAELCGVVDDGGRIRGRFADDSRDARPDRNAAGNWCDDARAVAVYRG</sequence>
<dbReference type="EMBL" id="BSXT01019003">
    <property type="protein sequence ID" value="GMG17350.1"/>
    <property type="molecule type" value="Genomic_DNA"/>
</dbReference>
<evidence type="ECO:0000313" key="1">
    <source>
        <dbReference type="EMBL" id="GMG17350.1"/>
    </source>
</evidence>
<accession>A0A9W6YQU1</accession>
<name>A0A9W6YQU1_9STRA</name>
<dbReference type="Proteomes" id="UP001165121">
    <property type="component" value="Unassembled WGS sequence"/>
</dbReference>
<organism evidence="1 2">
    <name type="scientific">Phytophthora fragariaefolia</name>
    <dbReference type="NCBI Taxonomy" id="1490495"/>
    <lineage>
        <taxon>Eukaryota</taxon>
        <taxon>Sar</taxon>
        <taxon>Stramenopiles</taxon>
        <taxon>Oomycota</taxon>
        <taxon>Peronosporomycetes</taxon>
        <taxon>Peronosporales</taxon>
        <taxon>Peronosporaceae</taxon>
        <taxon>Phytophthora</taxon>
    </lineage>
</organism>
<comment type="caution">
    <text evidence="1">The sequence shown here is derived from an EMBL/GenBank/DDBJ whole genome shotgun (WGS) entry which is preliminary data.</text>
</comment>
<dbReference type="AlphaFoldDB" id="A0A9W6YQU1"/>
<proteinExistence type="predicted"/>